<keyword evidence="2" id="KW-1185">Reference proteome</keyword>
<protein>
    <recommendedName>
        <fullName evidence="3">Acyl-CoA thioester hydrolase</fullName>
    </recommendedName>
</protein>
<name>A0A917ISG8_9BACT</name>
<dbReference type="InterPro" id="IPR029069">
    <property type="entry name" value="HotDog_dom_sf"/>
</dbReference>
<dbReference type="Proteomes" id="UP000627292">
    <property type="component" value="Unassembled WGS sequence"/>
</dbReference>
<proteinExistence type="predicted"/>
<dbReference type="EMBL" id="BMIB01000001">
    <property type="protein sequence ID" value="GGH61161.1"/>
    <property type="molecule type" value="Genomic_DNA"/>
</dbReference>
<evidence type="ECO:0000313" key="1">
    <source>
        <dbReference type="EMBL" id="GGH61161.1"/>
    </source>
</evidence>
<sequence length="157" mass="17995">MVNVAAEKTETMELKLKHTFEVRWSDLDPNFHVRHNVYYDWAATARILCLTHAGFGAAFMAQHHLGPVLFREEAIFKREVHLGDAVEVSMQLVKSRRDFSRWSWTHEIIKNGDTVAAVINVDGAFIDTQLRKLTTPPDSLIDLFTQIPKSPDFSWAD</sequence>
<dbReference type="PANTHER" id="PTHR31793:SF24">
    <property type="entry name" value="LONG-CHAIN ACYL-COA THIOESTERASE FADM"/>
    <property type="match status" value="1"/>
</dbReference>
<dbReference type="GO" id="GO:0047617">
    <property type="term" value="F:fatty acyl-CoA hydrolase activity"/>
    <property type="evidence" value="ECO:0007669"/>
    <property type="project" value="TreeGrafter"/>
</dbReference>
<reference evidence="1" key="2">
    <citation type="submission" date="2020-09" db="EMBL/GenBank/DDBJ databases">
        <authorList>
            <person name="Sun Q."/>
            <person name="Zhou Y."/>
        </authorList>
    </citation>
    <scope>NUCLEOTIDE SEQUENCE</scope>
    <source>
        <strain evidence="1">CGMCC 1.15290</strain>
    </source>
</reference>
<dbReference type="InterPro" id="IPR050563">
    <property type="entry name" value="4-hydroxybenzoyl-CoA_TE"/>
</dbReference>
<evidence type="ECO:0008006" key="3">
    <source>
        <dbReference type="Google" id="ProtNLM"/>
    </source>
</evidence>
<dbReference type="CDD" id="cd00586">
    <property type="entry name" value="4HBT"/>
    <property type="match status" value="1"/>
</dbReference>
<dbReference type="PANTHER" id="PTHR31793">
    <property type="entry name" value="4-HYDROXYBENZOYL-COA THIOESTERASE FAMILY MEMBER"/>
    <property type="match status" value="1"/>
</dbReference>
<dbReference type="SUPFAM" id="SSF54637">
    <property type="entry name" value="Thioesterase/thiol ester dehydrase-isomerase"/>
    <property type="match status" value="1"/>
</dbReference>
<dbReference type="AlphaFoldDB" id="A0A917ISG8"/>
<reference evidence="1" key="1">
    <citation type="journal article" date="2014" name="Int. J. Syst. Evol. Microbiol.">
        <title>Complete genome sequence of Corynebacterium casei LMG S-19264T (=DSM 44701T), isolated from a smear-ripened cheese.</title>
        <authorList>
            <consortium name="US DOE Joint Genome Institute (JGI-PGF)"/>
            <person name="Walter F."/>
            <person name="Albersmeier A."/>
            <person name="Kalinowski J."/>
            <person name="Ruckert C."/>
        </authorList>
    </citation>
    <scope>NUCLEOTIDE SEQUENCE</scope>
    <source>
        <strain evidence="1">CGMCC 1.15290</strain>
    </source>
</reference>
<dbReference type="Pfam" id="PF13279">
    <property type="entry name" value="4HBT_2"/>
    <property type="match status" value="1"/>
</dbReference>
<comment type="caution">
    <text evidence="1">The sequence shown here is derived from an EMBL/GenBank/DDBJ whole genome shotgun (WGS) entry which is preliminary data.</text>
</comment>
<gene>
    <name evidence="1" type="ORF">GCM10011379_09860</name>
</gene>
<evidence type="ECO:0000313" key="2">
    <source>
        <dbReference type="Proteomes" id="UP000627292"/>
    </source>
</evidence>
<accession>A0A917ISG8</accession>
<organism evidence="1 2">
    <name type="scientific">Filimonas zeae</name>
    <dbReference type="NCBI Taxonomy" id="1737353"/>
    <lineage>
        <taxon>Bacteria</taxon>
        <taxon>Pseudomonadati</taxon>
        <taxon>Bacteroidota</taxon>
        <taxon>Chitinophagia</taxon>
        <taxon>Chitinophagales</taxon>
        <taxon>Chitinophagaceae</taxon>
        <taxon>Filimonas</taxon>
    </lineage>
</organism>
<dbReference type="Gene3D" id="3.10.129.10">
    <property type="entry name" value="Hotdog Thioesterase"/>
    <property type="match status" value="1"/>
</dbReference>